<feature type="domain" description="Helicase XPB/Ssl2 N-terminal" evidence="2">
    <location>
        <begin position="477"/>
        <end position="599"/>
    </location>
</feature>
<dbReference type="AlphaFoldDB" id="A0A5B1LLQ6"/>
<organism evidence="3 4">
    <name type="scientific">Nocardioides humilatus</name>
    <dbReference type="NCBI Taxonomy" id="2607660"/>
    <lineage>
        <taxon>Bacteria</taxon>
        <taxon>Bacillati</taxon>
        <taxon>Actinomycetota</taxon>
        <taxon>Actinomycetes</taxon>
        <taxon>Propionibacteriales</taxon>
        <taxon>Nocardioidaceae</taxon>
        <taxon>Nocardioides</taxon>
    </lineage>
</organism>
<name>A0A5B1LLQ6_9ACTN</name>
<dbReference type="EMBL" id="VUJV01000001">
    <property type="protein sequence ID" value="KAA1421376.1"/>
    <property type="molecule type" value="Genomic_DNA"/>
</dbReference>
<protein>
    <submittedName>
        <fullName evidence="3">Uncharacterized protein</fullName>
    </submittedName>
</protein>
<keyword evidence="4" id="KW-1185">Reference proteome</keyword>
<dbReference type="InterPro" id="IPR032830">
    <property type="entry name" value="XPB/Ssl2_N"/>
</dbReference>
<gene>
    <name evidence="3" type="ORF">F0U44_03485</name>
</gene>
<dbReference type="InterPro" id="IPR026881">
    <property type="entry name" value="WYL_dom"/>
</dbReference>
<accession>A0A5B1LLQ6</accession>
<evidence type="ECO:0000259" key="2">
    <source>
        <dbReference type="Pfam" id="PF13625"/>
    </source>
</evidence>
<reference evidence="3 4" key="2">
    <citation type="submission" date="2019-09" db="EMBL/GenBank/DDBJ databases">
        <authorList>
            <person name="Jin C."/>
        </authorList>
    </citation>
    <scope>NUCLEOTIDE SEQUENCE [LARGE SCALE GENOMIC DNA]</scope>
    <source>
        <strain evidence="3 4">BN130099</strain>
    </source>
</reference>
<feature type="domain" description="WYL" evidence="1">
    <location>
        <begin position="688"/>
        <end position="750"/>
    </location>
</feature>
<comment type="caution">
    <text evidence="3">The sequence shown here is derived from an EMBL/GenBank/DDBJ whole genome shotgun (WGS) entry which is preliminary data.</text>
</comment>
<dbReference type="Proteomes" id="UP000325003">
    <property type="component" value="Unassembled WGS sequence"/>
</dbReference>
<sequence>MGSPAGGTARHRSLADQLRSWSDDEVSRLLTLRPDLTTPPPHDFSQLASRAAVRSSLGRALDSLTRGELSVLDALVVASQTSDAELATMVNAEERYVTEAVAHLRGLALAWDSPEGLRALSGVADSLVGGTGAGVSGLRPRSSDAPPPEVVTERLGQVSEEARAMLDHVLANGGEATAGAARRTVRPEDAAGPVEELLARALLVPGRDDLLVVPGEVGLALRGGRTTLEPVDVPPGLATAERPARLTESAAAGAALELCRRTELLLEWWSTRPAAALRTGGLGVRELKATAAHLQLSELDTALVVETAHAAHLVATRADADGNPVWVPTDAFDAWLATDVAERWVTLARAWLASPRMPSLVGGRGADDKPWNALTPELASVLMPETRAMTLAALAEVPPGHSLAAGTGLPSLVTLLAWRRSRRPRSRADQVAWTVAEAAVIGVTGLDTLSSYGRALVAGEDPTPLLAALLPEPVDHVLIQADLTAVAPGPLETGIARSLQLVADVESRGAATVYRFSAGSLRRALDAGWTAAEVHAFLASVSRTPVPQPLTYLVDDAVRTFGQLRVGYAEAFVRSDDEAALAALAHHPKAASLGLRLIASTVMVSTTPVDLLLTRLRELGVAPVVEGPDGTVRVGRVDEVRARTPKARGSGQQEARHAAQVAAAVRALRAADAAARVRPAAAVSPAGALSALRDAIERRASVVIAFTDNQGVVGERVVEPFAVEGGQLTAHDRTADDVRTFAVHRISRVTPVPEGP</sequence>
<proteinExistence type="predicted"/>
<reference evidence="3 4" key="1">
    <citation type="submission" date="2019-09" db="EMBL/GenBank/DDBJ databases">
        <title>Nocardioides panacisoli sp. nov., isolated from the soil of a ginseng field.</title>
        <authorList>
            <person name="Cho C."/>
        </authorList>
    </citation>
    <scope>NUCLEOTIDE SEQUENCE [LARGE SCALE GENOMIC DNA]</scope>
    <source>
        <strain evidence="3 4">BN130099</strain>
    </source>
</reference>
<evidence type="ECO:0000259" key="1">
    <source>
        <dbReference type="Pfam" id="PF13280"/>
    </source>
</evidence>
<evidence type="ECO:0000313" key="3">
    <source>
        <dbReference type="EMBL" id="KAA1421376.1"/>
    </source>
</evidence>
<dbReference type="RefSeq" id="WP_149726837.1">
    <property type="nucleotide sequence ID" value="NZ_VUJV01000001.1"/>
</dbReference>
<dbReference type="PROSITE" id="PS52050">
    <property type="entry name" value="WYL"/>
    <property type="match status" value="1"/>
</dbReference>
<dbReference type="Pfam" id="PF13625">
    <property type="entry name" value="Helicase_C_3"/>
    <property type="match status" value="1"/>
</dbReference>
<evidence type="ECO:0000313" key="4">
    <source>
        <dbReference type="Proteomes" id="UP000325003"/>
    </source>
</evidence>
<dbReference type="Pfam" id="PF13280">
    <property type="entry name" value="WYL"/>
    <property type="match status" value="1"/>
</dbReference>